<feature type="compositionally biased region" description="Low complexity" evidence="1">
    <location>
        <begin position="582"/>
        <end position="596"/>
    </location>
</feature>
<gene>
    <name evidence="2" type="ORF">PVAND_012083</name>
</gene>
<evidence type="ECO:0000313" key="3">
    <source>
        <dbReference type="Proteomes" id="UP001107558"/>
    </source>
</evidence>
<dbReference type="PANTHER" id="PTHR13524">
    <property type="entry name" value="MYOTUBULARIN-RELATED"/>
    <property type="match status" value="1"/>
</dbReference>
<feature type="region of interest" description="Disordered" evidence="1">
    <location>
        <begin position="451"/>
        <end position="488"/>
    </location>
</feature>
<organism evidence="2 3">
    <name type="scientific">Polypedilum vanderplanki</name>
    <name type="common">Sleeping chironomid midge</name>
    <dbReference type="NCBI Taxonomy" id="319348"/>
    <lineage>
        <taxon>Eukaryota</taxon>
        <taxon>Metazoa</taxon>
        <taxon>Ecdysozoa</taxon>
        <taxon>Arthropoda</taxon>
        <taxon>Hexapoda</taxon>
        <taxon>Insecta</taxon>
        <taxon>Pterygota</taxon>
        <taxon>Neoptera</taxon>
        <taxon>Endopterygota</taxon>
        <taxon>Diptera</taxon>
        <taxon>Nematocera</taxon>
        <taxon>Chironomoidea</taxon>
        <taxon>Chironomidae</taxon>
        <taxon>Chironominae</taxon>
        <taxon>Polypedilum</taxon>
        <taxon>Polypedilum</taxon>
    </lineage>
</organism>
<dbReference type="GO" id="GO:0004438">
    <property type="term" value="F:phosphatidylinositol-3-phosphate phosphatase activity"/>
    <property type="evidence" value="ECO:0007669"/>
    <property type="project" value="InterPro"/>
</dbReference>
<reference evidence="2" key="1">
    <citation type="submission" date="2021-03" db="EMBL/GenBank/DDBJ databases">
        <title>Chromosome level genome of the anhydrobiotic midge Polypedilum vanderplanki.</title>
        <authorList>
            <person name="Yoshida Y."/>
            <person name="Kikawada T."/>
            <person name="Gusev O."/>
        </authorList>
    </citation>
    <scope>NUCLEOTIDE SEQUENCE</scope>
    <source>
        <strain evidence="2">NIAS01</strain>
        <tissue evidence="2">Whole body or cell culture</tissue>
    </source>
</reference>
<evidence type="ECO:0008006" key="4">
    <source>
        <dbReference type="Google" id="ProtNLM"/>
    </source>
</evidence>
<sequence length="696" mass="78856">MNSEILMQDIQTLLEFFSKNCYRASDSKNLDSFFGNDVLNKCHVLMKNDYNVIEISNSVGELSSHYPSTILIPEYEHHNQYNPITNSLNLQQTIYESTYDANKLRDLINKARFARCRARFPLPIILYKGKYICRSATLSGGAEIYTRSGLDYFFANDNSTAVKTPNLDEDAYEAQETSINDEEAQRRGTEDRWQLFNVVRSSDIKLLKTFNVGTIVDFMVEKKKVKFLVNVTSSEKVDKEKRYSDFQIISLPYPGCEFFKEFRDNNYSGEGLVFDWSHKSVDAEILVPKDGVTQQINIDFGSYKNWDLVQLTQNYMKLLLKNLQDNSSSMLIHCISGDWDRTPLFVSLLRLSLWADGLIHQSLSAIQMLYFTIAYDWMLFGHDLQDRLQKGEEIFFFCFYVLKYLMDDEFSIAGQRFRSSKQSSSGSSSIGVIRTDSDVFDGILFDGDSRGSSNSLNSTCSARSQQDHNLTTSSNGMSMHYDDNNANGWVQSQEGNSFNCLNASTENATNILNFSPQLQRRTSPMSVPKISNQENKSNRQRNESSSSVSVGSWQLISGTGSLRSQDSNIVVINEYHQNNQCNNNNNSSYSNHAQSSTTQSNMCSNQQNLSGNGSGSNSATVNNSIHESSTIVDDDCFTANDYFMRRERLNSVRTLFYNCYSSTIGYNFRNGSNDGSFGTLLGNFAERVGLTQRTTV</sequence>
<dbReference type="AlphaFoldDB" id="A0A9J6CMB8"/>
<name>A0A9J6CMB8_POLVA</name>
<dbReference type="OrthoDB" id="2408718at2759"/>
<evidence type="ECO:0000256" key="1">
    <source>
        <dbReference type="SAM" id="MobiDB-lite"/>
    </source>
</evidence>
<dbReference type="PANTHER" id="PTHR13524:SF2">
    <property type="entry name" value="MYOTUBULARIN-RELATED PROTEIN 14"/>
    <property type="match status" value="1"/>
</dbReference>
<dbReference type="SUPFAM" id="SSF52799">
    <property type="entry name" value="(Phosphotyrosine protein) phosphatases II"/>
    <property type="match status" value="1"/>
</dbReference>
<dbReference type="Proteomes" id="UP001107558">
    <property type="component" value="Chromosome 1"/>
</dbReference>
<keyword evidence="3" id="KW-1185">Reference proteome</keyword>
<feature type="region of interest" description="Disordered" evidence="1">
    <location>
        <begin position="519"/>
        <end position="550"/>
    </location>
</feature>
<dbReference type="InterPro" id="IPR039802">
    <property type="entry name" value="MTMR14"/>
</dbReference>
<feature type="compositionally biased region" description="Polar residues" evidence="1">
    <location>
        <begin position="519"/>
        <end position="535"/>
    </location>
</feature>
<dbReference type="InterPro" id="IPR029021">
    <property type="entry name" value="Prot-tyrosine_phosphatase-like"/>
</dbReference>
<proteinExistence type="predicted"/>
<feature type="compositionally biased region" description="Low complexity" evidence="1">
    <location>
        <begin position="604"/>
        <end position="621"/>
    </location>
</feature>
<dbReference type="EMBL" id="JADBJN010000001">
    <property type="protein sequence ID" value="KAG5682750.1"/>
    <property type="molecule type" value="Genomic_DNA"/>
</dbReference>
<feature type="compositionally biased region" description="Polar residues" evidence="1">
    <location>
        <begin position="451"/>
        <end position="477"/>
    </location>
</feature>
<evidence type="ECO:0000313" key="2">
    <source>
        <dbReference type="EMBL" id="KAG5682750.1"/>
    </source>
</evidence>
<feature type="region of interest" description="Disordered" evidence="1">
    <location>
        <begin position="582"/>
        <end position="621"/>
    </location>
</feature>
<protein>
    <recommendedName>
        <fullName evidence="4">Myotubularin-related protein 14</fullName>
    </recommendedName>
</protein>
<comment type="caution">
    <text evidence="2">The sequence shown here is derived from an EMBL/GenBank/DDBJ whole genome shotgun (WGS) entry which is preliminary data.</text>
</comment>
<accession>A0A9J6CMB8</accession>